<dbReference type="NCBIfam" id="TIGR00026">
    <property type="entry name" value="hi_GC_TIGR00026"/>
    <property type="match status" value="1"/>
</dbReference>
<evidence type="ECO:0000313" key="2">
    <source>
        <dbReference type="EMBL" id="MDR7385568.1"/>
    </source>
</evidence>
<comment type="caution">
    <text evidence="2">The sequence shown here is derived from an EMBL/GenBank/DDBJ whole genome shotgun (WGS) entry which is preliminary data.</text>
</comment>
<reference evidence="2 3" key="1">
    <citation type="submission" date="2023-07" db="EMBL/GenBank/DDBJ databases">
        <title>Sequencing the genomes of 1000 actinobacteria strains.</title>
        <authorList>
            <person name="Klenk H.-P."/>
        </authorList>
    </citation>
    <scope>NUCLEOTIDE SEQUENCE [LARGE SCALE GENOMIC DNA]</scope>
    <source>
        <strain evidence="2 3">DSM 45554</strain>
    </source>
</reference>
<dbReference type="Pfam" id="PF04075">
    <property type="entry name" value="F420H2_quin_red"/>
    <property type="match status" value="1"/>
</dbReference>
<feature type="transmembrane region" description="Helical" evidence="1">
    <location>
        <begin position="23"/>
        <end position="45"/>
    </location>
</feature>
<sequence>MMDVLVHGAAAGGDATWSSVGTAALWVVAGLAVLALGVLLALVLAMRTKHPRALAVIRGFNRRFNNPRMLRAAGRAGSKLAVVRHVGRRSGTSYATPIGVFPLEDDFLAILSYGSDTDWLRNIRAAGSAELVSDGQTYRVAAGQVIGRDEALPYVPSGQLPFVRLFGVTDFLVLQRVPVTHPAA</sequence>
<accession>A0ABU2CW38</accession>
<dbReference type="Gene3D" id="2.30.110.10">
    <property type="entry name" value="Electron Transport, Fmn-binding Protein, Chain A"/>
    <property type="match status" value="1"/>
</dbReference>
<dbReference type="RefSeq" id="WP_274998113.1">
    <property type="nucleotide sequence ID" value="NZ_JAJQQP010000021.1"/>
</dbReference>
<gene>
    <name evidence="2" type="ORF">J2S48_005083</name>
</gene>
<keyword evidence="1" id="KW-0472">Membrane</keyword>
<dbReference type="Proteomes" id="UP001183585">
    <property type="component" value="Unassembled WGS sequence"/>
</dbReference>
<dbReference type="InterPro" id="IPR012349">
    <property type="entry name" value="Split_barrel_FMN-bd"/>
</dbReference>
<keyword evidence="1" id="KW-0812">Transmembrane</keyword>
<proteinExistence type="predicted"/>
<protein>
    <submittedName>
        <fullName evidence="2">Deazaflavin-dependent oxidoreductase (Nitroreductase family)</fullName>
    </submittedName>
</protein>
<dbReference type="InterPro" id="IPR004378">
    <property type="entry name" value="F420H2_quin_Rdtase"/>
</dbReference>
<name>A0ABU2CW38_9MICO</name>
<evidence type="ECO:0000313" key="3">
    <source>
        <dbReference type="Proteomes" id="UP001183585"/>
    </source>
</evidence>
<keyword evidence="1" id="KW-1133">Transmembrane helix</keyword>
<evidence type="ECO:0000256" key="1">
    <source>
        <dbReference type="SAM" id="Phobius"/>
    </source>
</evidence>
<dbReference type="EMBL" id="JAVDYE010000001">
    <property type="protein sequence ID" value="MDR7385568.1"/>
    <property type="molecule type" value="Genomic_DNA"/>
</dbReference>
<keyword evidence="3" id="KW-1185">Reference proteome</keyword>
<organism evidence="2 3">
    <name type="scientific">Promicromonospora iranensis</name>
    <dbReference type="NCBI Taxonomy" id="1105144"/>
    <lineage>
        <taxon>Bacteria</taxon>
        <taxon>Bacillati</taxon>
        <taxon>Actinomycetota</taxon>
        <taxon>Actinomycetes</taxon>
        <taxon>Micrococcales</taxon>
        <taxon>Promicromonosporaceae</taxon>
        <taxon>Promicromonospora</taxon>
    </lineage>
</organism>